<dbReference type="PANTHER" id="PTHR11439:SF517">
    <property type="entry name" value="CYSTEINE-RICH RLK (RECEPTOR-LIKE PROTEIN KINASE) 8"/>
    <property type="match status" value="1"/>
</dbReference>
<comment type="caution">
    <text evidence="2">The sequence shown here is derived from an EMBL/GenBank/DDBJ whole genome shotgun (WGS) entry which is preliminary data.</text>
</comment>
<dbReference type="Pfam" id="PF07727">
    <property type="entry name" value="RVT_2"/>
    <property type="match status" value="1"/>
</dbReference>
<gene>
    <name evidence="2" type="ORF">Tco_1033124</name>
</gene>
<keyword evidence="3" id="KW-1185">Reference proteome</keyword>
<dbReference type="PANTHER" id="PTHR11439">
    <property type="entry name" value="GAG-POL-RELATED RETROTRANSPOSON"/>
    <property type="match status" value="1"/>
</dbReference>
<evidence type="ECO:0000313" key="3">
    <source>
        <dbReference type="Proteomes" id="UP001151760"/>
    </source>
</evidence>
<organism evidence="2 3">
    <name type="scientific">Tanacetum coccineum</name>
    <dbReference type="NCBI Taxonomy" id="301880"/>
    <lineage>
        <taxon>Eukaryota</taxon>
        <taxon>Viridiplantae</taxon>
        <taxon>Streptophyta</taxon>
        <taxon>Embryophyta</taxon>
        <taxon>Tracheophyta</taxon>
        <taxon>Spermatophyta</taxon>
        <taxon>Magnoliopsida</taxon>
        <taxon>eudicotyledons</taxon>
        <taxon>Gunneridae</taxon>
        <taxon>Pentapetalae</taxon>
        <taxon>asterids</taxon>
        <taxon>campanulids</taxon>
        <taxon>Asterales</taxon>
        <taxon>Asteraceae</taxon>
        <taxon>Asteroideae</taxon>
        <taxon>Anthemideae</taxon>
        <taxon>Anthemidinae</taxon>
        <taxon>Tanacetum</taxon>
    </lineage>
</organism>
<proteinExistence type="predicted"/>
<name>A0ABQ5GG71_9ASTR</name>
<dbReference type="Proteomes" id="UP001151760">
    <property type="component" value="Unassembled WGS sequence"/>
</dbReference>
<dbReference type="CDD" id="cd09272">
    <property type="entry name" value="RNase_HI_RT_Ty1"/>
    <property type="match status" value="1"/>
</dbReference>
<sequence length="202" mass="22724">MAIRNKSHLVAKGYGQEEGIEFEESFAPVARLKVVRIFVAYSDHKNFTIYQMVQNGIPEREMKFFLGLQVHQSPCGIFICQSQYTMDLLKKHRMEKCDTTSTPMATVKLDADLHGTKVDQTKYRSMIGGLIQTINMGLWYSKDSGFELTAYSDADLAGCNDDCKSTSEGIQFLGDKLVSWSSKKQDRTTMLTAEAKYVSLSA</sequence>
<protein>
    <submittedName>
        <fullName evidence="2">Uncharacterized mitochondrial protein-like protein</fullName>
    </submittedName>
</protein>
<evidence type="ECO:0000313" key="2">
    <source>
        <dbReference type="EMBL" id="GJT73838.1"/>
    </source>
</evidence>
<accession>A0ABQ5GG71</accession>
<dbReference type="InterPro" id="IPR013103">
    <property type="entry name" value="RVT_2"/>
</dbReference>
<reference evidence="2" key="2">
    <citation type="submission" date="2022-01" db="EMBL/GenBank/DDBJ databases">
        <authorList>
            <person name="Yamashiro T."/>
            <person name="Shiraishi A."/>
            <person name="Satake H."/>
            <person name="Nakayama K."/>
        </authorList>
    </citation>
    <scope>NUCLEOTIDE SEQUENCE</scope>
</reference>
<evidence type="ECO:0000259" key="1">
    <source>
        <dbReference type="Pfam" id="PF07727"/>
    </source>
</evidence>
<feature type="domain" description="Reverse transcriptase Ty1/copia-type" evidence="1">
    <location>
        <begin position="3"/>
        <end position="52"/>
    </location>
</feature>
<dbReference type="EMBL" id="BQNB010018387">
    <property type="protein sequence ID" value="GJT73838.1"/>
    <property type="molecule type" value="Genomic_DNA"/>
</dbReference>
<reference evidence="2" key="1">
    <citation type="journal article" date="2022" name="Int. J. Mol. Sci.">
        <title>Draft Genome of Tanacetum Coccineum: Genomic Comparison of Closely Related Tanacetum-Family Plants.</title>
        <authorList>
            <person name="Yamashiro T."/>
            <person name="Shiraishi A."/>
            <person name="Nakayama K."/>
            <person name="Satake H."/>
        </authorList>
    </citation>
    <scope>NUCLEOTIDE SEQUENCE</scope>
</reference>